<organism evidence="3">
    <name type="scientific">uncultured Acidimicrobiales bacterium</name>
    <dbReference type="NCBI Taxonomy" id="310071"/>
    <lineage>
        <taxon>Bacteria</taxon>
        <taxon>Bacillati</taxon>
        <taxon>Actinomycetota</taxon>
        <taxon>Acidimicrobiia</taxon>
        <taxon>Acidimicrobiales</taxon>
        <taxon>environmental samples</taxon>
    </lineage>
</organism>
<reference evidence="3" key="1">
    <citation type="submission" date="2020-02" db="EMBL/GenBank/DDBJ databases">
        <authorList>
            <person name="Meier V. D."/>
        </authorList>
    </citation>
    <scope>NUCLEOTIDE SEQUENCE</scope>
    <source>
        <strain evidence="3">AVDCRST_MAG20</strain>
    </source>
</reference>
<dbReference type="PROSITE" id="PS00552">
    <property type="entry name" value="HTH_MERR_1"/>
    <property type="match status" value="1"/>
</dbReference>
<proteinExistence type="predicted"/>
<dbReference type="InterPro" id="IPR009061">
    <property type="entry name" value="DNA-bd_dom_put_sf"/>
</dbReference>
<dbReference type="CDD" id="cd00592">
    <property type="entry name" value="HTH_MerR-like"/>
    <property type="match status" value="1"/>
</dbReference>
<gene>
    <name evidence="3" type="ORF">AVDCRST_MAG20-739</name>
</gene>
<dbReference type="AlphaFoldDB" id="A0A6J4HE34"/>
<dbReference type="GO" id="GO:0003677">
    <property type="term" value="F:DNA binding"/>
    <property type="evidence" value="ECO:0007669"/>
    <property type="project" value="UniProtKB-KW"/>
</dbReference>
<dbReference type="SUPFAM" id="SSF46955">
    <property type="entry name" value="Putative DNA-binding domain"/>
    <property type="match status" value="1"/>
</dbReference>
<dbReference type="InterPro" id="IPR047057">
    <property type="entry name" value="MerR_fam"/>
</dbReference>
<evidence type="ECO:0000256" key="1">
    <source>
        <dbReference type="ARBA" id="ARBA00023125"/>
    </source>
</evidence>
<name>A0A6J4HE34_9ACTN</name>
<dbReference type="PROSITE" id="PS50937">
    <property type="entry name" value="HTH_MERR_2"/>
    <property type="match status" value="1"/>
</dbReference>
<dbReference type="PANTHER" id="PTHR30204">
    <property type="entry name" value="REDOX-CYCLING DRUG-SENSING TRANSCRIPTIONAL ACTIVATOR SOXR"/>
    <property type="match status" value="1"/>
</dbReference>
<dbReference type="Pfam" id="PF13411">
    <property type="entry name" value="MerR_1"/>
    <property type="match status" value="1"/>
</dbReference>
<feature type="domain" description="HTH merR-type" evidence="2">
    <location>
        <begin position="6"/>
        <end position="75"/>
    </location>
</feature>
<dbReference type="PRINTS" id="PR00040">
    <property type="entry name" value="HTHMERR"/>
</dbReference>
<evidence type="ECO:0000259" key="2">
    <source>
        <dbReference type="PROSITE" id="PS50937"/>
    </source>
</evidence>
<dbReference type="Gene3D" id="1.10.1660.10">
    <property type="match status" value="1"/>
</dbReference>
<sequence length="134" mass="14697">MTIDGMHQIGEVAEVVGLSLRTIRHWDEVGLVPPSGRSPGGFRLYTQDDIDRLCLVKSLKPLELSLEEICDLLDTRDRLAAGPEETEQAQLLERLAAFSARADERCVALRAQLTSVEDLAARLRSEAGDAAVRA</sequence>
<protein>
    <recommendedName>
        <fullName evidence="2">HTH merR-type domain-containing protein</fullName>
    </recommendedName>
</protein>
<accession>A0A6J4HE34</accession>
<dbReference type="SMART" id="SM00422">
    <property type="entry name" value="HTH_MERR"/>
    <property type="match status" value="1"/>
</dbReference>
<keyword evidence="1" id="KW-0238">DNA-binding</keyword>
<dbReference type="PANTHER" id="PTHR30204:SF93">
    <property type="entry name" value="HTH MERR-TYPE DOMAIN-CONTAINING PROTEIN"/>
    <property type="match status" value="1"/>
</dbReference>
<dbReference type="EMBL" id="CADCSY010000027">
    <property type="protein sequence ID" value="CAA9220718.1"/>
    <property type="molecule type" value="Genomic_DNA"/>
</dbReference>
<dbReference type="InterPro" id="IPR000551">
    <property type="entry name" value="MerR-type_HTH_dom"/>
</dbReference>
<evidence type="ECO:0000313" key="3">
    <source>
        <dbReference type="EMBL" id="CAA9220718.1"/>
    </source>
</evidence>
<dbReference type="GO" id="GO:0003700">
    <property type="term" value="F:DNA-binding transcription factor activity"/>
    <property type="evidence" value="ECO:0007669"/>
    <property type="project" value="InterPro"/>
</dbReference>